<feature type="transmembrane region" description="Helical" evidence="10">
    <location>
        <begin position="65"/>
        <end position="88"/>
    </location>
</feature>
<protein>
    <recommendedName>
        <fullName evidence="3 10">Photosystem I assembly protein Ycf4</fullName>
    </recommendedName>
</protein>
<evidence type="ECO:0000313" key="12">
    <source>
        <dbReference type="EMBL" id="QJQ26570.1"/>
    </source>
</evidence>
<reference evidence="13" key="3">
    <citation type="journal article" date="2021" name="Taxon">
        <title>Node ages, relationships, and phylogenomic incongruence in an ancient gymnosperm lineage -Phylogeny of Ephedra revisited.</title>
        <authorList>
            <person name="Rydin C."/>
            <person name="Blokzijl R."/>
            <person name="Thureborn O."/>
            <person name="Wikstroem N."/>
        </authorList>
    </citation>
    <scope>NUCLEOTIDE SEQUENCE</scope>
</reference>
<proteinExistence type="inferred from homology"/>
<reference evidence="12" key="2">
    <citation type="submission" date="2019-07" db="EMBL/GenBank/DDBJ databases">
        <authorList>
            <person name="Li P."/>
        </authorList>
    </citation>
    <scope>NUCLEOTIDE SEQUENCE</scope>
</reference>
<dbReference type="GeneID" id="41825915"/>
<dbReference type="EMBL" id="MG594484">
    <property type="protein sequence ID" value="QXG18229.1"/>
    <property type="molecule type" value="Genomic_DNA"/>
</dbReference>
<evidence type="ECO:0000313" key="13">
    <source>
        <dbReference type="EMBL" id="QXG18229.1"/>
    </source>
</evidence>
<evidence type="ECO:0000256" key="8">
    <source>
        <dbReference type="ARBA" id="ARBA00023136"/>
    </source>
</evidence>
<comment type="similarity">
    <text evidence="2 10">Belongs to the Ycf4 family.</text>
</comment>
<dbReference type="EMBL" id="MH161422">
    <property type="protein sequence ID" value="QEI59909.1"/>
    <property type="molecule type" value="Genomic_DNA"/>
</dbReference>
<keyword evidence="8 10" id="KW-0472">Membrane</keyword>
<evidence type="ECO:0000256" key="4">
    <source>
        <dbReference type="ARBA" id="ARBA00022531"/>
    </source>
</evidence>
<keyword evidence="11" id="KW-0934">Plastid</keyword>
<evidence type="ECO:0000256" key="7">
    <source>
        <dbReference type="ARBA" id="ARBA00023078"/>
    </source>
</evidence>
<dbReference type="GO" id="GO:0009535">
    <property type="term" value="C:chloroplast thylakoid membrane"/>
    <property type="evidence" value="ECO:0007669"/>
    <property type="project" value="UniProtKB-SubCell"/>
</dbReference>
<dbReference type="HAMAP" id="MF_00437">
    <property type="entry name" value="Ycf4"/>
    <property type="match status" value="1"/>
</dbReference>
<evidence type="ECO:0000313" key="11">
    <source>
        <dbReference type="EMBL" id="QEI59909.1"/>
    </source>
</evidence>
<keyword evidence="5 10" id="KW-0812">Transmembrane</keyword>
<gene>
    <name evidence="10 11" type="primary">ycf4</name>
    <name evidence="11" type="ORF">Y17091_051</name>
</gene>
<evidence type="ECO:0000256" key="3">
    <source>
        <dbReference type="ARBA" id="ARBA00015395"/>
    </source>
</evidence>
<feature type="transmembrane region" description="Helical" evidence="10">
    <location>
        <begin position="21"/>
        <end position="45"/>
    </location>
</feature>
<keyword evidence="4 10" id="KW-0602">Photosynthesis</keyword>
<dbReference type="InterPro" id="IPR003359">
    <property type="entry name" value="PSI_Ycf4_assembly"/>
</dbReference>
<dbReference type="PANTHER" id="PTHR33288">
    <property type="match status" value="1"/>
</dbReference>
<dbReference type="EMBL" id="MN199030">
    <property type="protein sequence ID" value="QJQ26570.1"/>
    <property type="molecule type" value="Genomic_DNA"/>
</dbReference>
<keyword evidence="11" id="KW-0150">Chloroplast</keyword>
<comment type="function">
    <text evidence="1 10">Seems to be required for the assembly of the photosystem I complex.</text>
</comment>
<name>A0A5C0F3S6_EPHSI</name>
<sequence length="187" mass="21761">MNHQSKRLWIESIQGSRRKSNFLFASVLFAGALGFFLVGFSSYLGRNLIPLLFFEIEKILFIPQGIIMCFYGIAGLFFSFYFWCTIFFDVGSGYNQIDEKKGIICLFRWGFPGRTRRVYLRFSIENVQMITMQVQKSLFSSHHVLYMKVRGLPDIPLARTGEKIHQKEMEQKAVELARFLRVSIEGV</sequence>
<dbReference type="AlphaFoldDB" id="A0A5C0F3S6"/>
<evidence type="ECO:0000256" key="10">
    <source>
        <dbReference type="HAMAP-Rule" id="MF_00437"/>
    </source>
</evidence>
<keyword evidence="7 10" id="KW-0793">Thylakoid</keyword>
<comment type="subcellular location">
    <subcellularLocation>
        <location evidence="9">Plastid thylakoid membrane</location>
        <topology evidence="9">Multi-pass membrane protein</topology>
    </subcellularLocation>
    <subcellularLocation>
        <location evidence="10">Plastid</location>
        <location evidence="10">Chloroplast thylakoid membrane</location>
        <topology evidence="10">Multi-pass membrane protein</topology>
    </subcellularLocation>
</comment>
<accession>A0A5C0F3S6</accession>
<evidence type="ECO:0000256" key="2">
    <source>
        <dbReference type="ARBA" id="ARBA00008198"/>
    </source>
</evidence>
<evidence type="ECO:0000256" key="6">
    <source>
        <dbReference type="ARBA" id="ARBA00022989"/>
    </source>
</evidence>
<evidence type="ECO:0000256" key="5">
    <source>
        <dbReference type="ARBA" id="ARBA00022692"/>
    </source>
</evidence>
<evidence type="ECO:0000256" key="9">
    <source>
        <dbReference type="ARBA" id="ARBA00046286"/>
    </source>
</evidence>
<geneLocation type="chloroplast" evidence="11"/>
<dbReference type="RefSeq" id="YP_009694796.1">
    <property type="nucleotide sequence ID" value="NC_044773.1"/>
</dbReference>
<dbReference type="Pfam" id="PF02392">
    <property type="entry name" value="Ycf4"/>
    <property type="match status" value="1"/>
</dbReference>
<reference evidence="11" key="1">
    <citation type="submission" date="2018-04" db="EMBL/GenBank/DDBJ databases">
        <title>Complete chloroplast genomes of three Ephedra species.</title>
        <authorList>
            <person name="Chen X."/>
            <person name="Yao H."/>
            <person name="Zhou J."/>
            <person name="Cui Y."/>
        </authorList>
    </citation>
    <scope>NUCLEOTIDE SEQUENCE</scope>
</reference>
<organism evidence="11">
    <name type="scientific">Ephedra sinica</name>
    <name type="common">Chinese ephedra</name>
    <name type="synonym">Ma huang</name>
    <dbReference type="NCBI Taxonomy" id="33152"/>
    <lineage>
        <taxon>Eukaryota</taxon>
        <taxon>Viridiplantae</taxon>
        <taxon>Streptophyta</taxon>
        <taxon>Embryophyta</taxon>
        <taxon>Tracheophyta</taxon>
        <taxon>Spermatophyta</taxon>
        <taxon>Gnetopsida</taxon>
        <taxon>Gnetidae</taxon>
        <taxon>Ephedrales</taxon>
        <taxon>Ephedraceae</taxon>
        <taxon>Ephedra</taxon>
    </lineage>
</organism>
<keyword evidence="6 10" id="KW-1133">Transmembrane helix</keyword>
<dbReference type="PANTHER" id="PTHR33288:SF4">
    <property type="entry name" value="PHOTOSYSTEM I ASSEMBLY PROTEIN YCF4"/>
    <property type="match status" value="1"/>
</dbReference>
<dbReference type="GO" id="GO:0015979">
    <property type="term" value="P:photosynthesis"/>
    <property type="evidence" value="ECO:0007669"/>
    <property type="project" value="UniProtKB-UniRule"/>
</dbReference>
<dbReference type="GO" id="GO:0009522">
    <property type="term" value="C:photosystem I"/>
    <property type="evidence" value="ECO:0007669"/>
    <property type="project" value="InterPro"/>
</dbReference>
<evidence type="ECO:0000256" key="1">
    <source>
        <dbReference type="ARBA" id="ARBA00002862"/>
    </source>
</evidence>